<reference evidence="2 3" key="1">
    <citation type="submission" date="2023-12" db="EMBL/GenBank/DDBJ databases">
        <title>A high-quality genome assembly for Dillenia turbinata (Dilleniales).</title>
        <authorList>
            <person name="Chanderbali A."/>
        </authorList>
    </citation>
    <scope>NUCLEOTIDE SEQUENCE [LARGE SCALE GENOMIC DNA]</scope>
    <source>
        <strain evidence="2">LSX21</strain>
        <tissue evidence="2">Leaf</tissue>
    </source>
</reference>
<feature type="compositionally biased region" description="Polar residues" evidence="1">
    <location>
        <begin position="1"/>
        <end position="15"/>
    </location>
</feature>
<comment type="caution">
    <text evidence="2">The sequence shown here is derived from an EMBL/GenBank/DDBJ whole genome shotgun (WGS) entry which is preliminary data.</text>
</comment>
<evidence type="ECO:0000313" key="3">
    <source>
        <dbReference type="Proteomes" id="UP001370490"/>
    </source>
</evidence>
<evidence type="ECO:0000313" key="2">
    <source>
        <dbReference type="EMBL" id="KAK6931028.1"/>
    </source>
</evidence>
<dbReference type="Proteomes" id="UP001370490">
    <property type="component" value="Unassembled WGS sequence"/>
</dbReference>
<gene>
    <name evidence="2" type="ORF">RJ641_002821</name>
</gene>
<dbReference type="EMBL" id="JBAMMX010000011">
    <property type="protein sequence ID" value="KAK6931028.1"/>
    <property type="molecule type" value="Genomic_DNA"/>
</dbReference>
<keyword evidence="3" id="KW-1185">Reference proteome</keyword>
<protein>
    <submittedName>
        <fullName evidence="2">Uncharacterized protein</fullName>
    </submittedName>
</protein>
<organism evidence="2 3">
    <name type="scientific">Dillenia turbinata</name>
    <dbReference type="NCBI Taxonomy" id="194707"/>
    <lineage>
        <taxon>Eukaryota</taxon>
        <taxon>Viridiplantae</taxon>
        <taxon>Streptophyta</taxon>
        <taxon>Embryophyta</taxon>
        <taxon>Tracheophyta</taxon>
        <taxon>Spermatophyta</taxon>
        <taxon>Magnoliopsida</taxon>
        <taxon>eudicotyledons</taxon>
        <taxon>Gunneridae</taxon>
        <taxon>Pentapetalae</taxon>
        <taxon>Dilleniales</taxon>
        <taxon>Dilleniaceae</taxon>
        <taxon>Dillenia</taxon>
    </lineage>
</organism>
<accession>A0AAN8VA05</accession>
<evidence type="ECO:0000256" key="1">
    <source>
        <dbReference type="SAM" id="MobiDB-lite"/>
    </source>
</evidence>
<name>A0AAN8VA05_9MAGN</name>
<sequence>MLFTPNTAQTNSLPPSNHRPLHQRQPSHPTPNPLQRIRRLVICTSIGYVGNDLHLEAASFYKRMHSSQFDRMRLDIHLLLRLALNCSNR</sequence>
<dbReference type="AlphaFoldDB" id="A0AAN8VA05"/>
<proteinExistence type="predicted"/>
<feature type="region of interest" description="Disordered" evidence="1">
    <location>
        <begin position="1"/>
        <end position="34"/>
    </location>
</feature>